<dbReference type="SUPFAM" id="SSF53098">
    <property type="entry name" value="Ribonuclease H-like"/>
    <property type="match status" value="1"/>
</dbReference>
<dbReference type="InterPro" id="IPR025724">
    <property type="entry name" value="GAG-pre-integrase_dom"/>
</dbReference>
<feature type="compositionally biased region" description="Low complexity" evidence="2">
    <location>
        <begin position="879"/>
        <end position="894"/>
    </location>
</feature>
<dbReference type="PANTHER" id="PTHR11439">
    <property type="entry name" value="GAG-POL-RELATED RETROTRANSPOSON"/>
    <property type="match status" value="1"/>
</dbReference>
<dbReference type="GO" id="GO:0003676">
    <property type="term" value="F:nucleic acid binding"/>
    <property type="evidence" value="ECO:0007669"/>
    <property type="project" value="InterPro"/>
</dbReference>
<protein>
    <recommendedName>
        <fullName evidence="3">Integrase catalytic domain-containing protein</fullName>
    </recommendedName>
</protein>
<reference evidence="4 5" key="1">
    <citation type="submission" date="2024-04" db="EMBL/GenBank/DDBJ databases">
        <authorList>
            <person name="Fracassetti M."/>
        </authorList>
    </citation>
    <scope>NUCLEOTIDE SEQUENCE [LARGE SCALE GENOMIC DNA]</scope>
</reference>
<dbReference type="Pfam" id="PF25597">
    <property type="entry name" value="SH3_retrovirus"/>
    <property type="match status" value="1"/>
</dbReference>
<dbReference type="Proteomes" id="UP001497516">
    <property type="component" value="Chromosome 5"/>
</dbReference>
<keyword evidence="5" id="KW-1185">Reference proteome</keyword>
<dbReference type="Gene3D" id="3.30.420.10">
    <property type="entry name" value="Ribonuclease H-like superfamily/Ribonuclease H"/>
    <property type="match status" value="1"/>
</dbReference>
<keyword evidence="1" id="KW-0378">Hydrolase</keyword>
<keyword evidence="1" id="KW-0064">Aspartyl protease</keyword>
<feature type="domain" description="Integrase catalytic" evidence="3">
    <location>
        <begin position="558"/>
        <end position="735"/>
    </location>
</feature>
<keyword evidence="1" id="KW-0645">Protease</keyword>
<evidence type="ECO:0000256" key="1">
    <source>
        <dbReference type="ARBA" id="ARBA00022750"/>
    </source>
</evidence>
<dbReference type="InterPro" id="IPR001584">
    <property type="entry name" value="Integrase_cat-core"/>
</dbReference>
<dbReference type="SUPFAM" id="SSF56672">
    <property type="entry name" value="DNA/RNA polymerases"/>
    <property type="match status" value="1"/>
</dbReference>
<sequence>MSSDDDFSSKGSKASKSGVDSGADPQPGLPSHLHLHQSESPNNCFVGELLTDSNYGEWVVDITDSLIAKNKICFVDGTLPPATTPEEKDALRRCNAMVKGWLKIAMSKEVRSSVRFANTAREIWVDLQARFGQGSASRLYELKRTIICLQQEKLYVSAFYTKLRGYWDEKNSLTPSLDCTCAGCHCDVRRRQREVREGEQLFDFLMGLDDAFSTVKSQILAMKPVPSLGEAYQLVINDEQQRQITHNRRPKSEAAVFQARGERRSDRLVAQHDGDRDRDRDADGKPKCSHCQRVGHFKETCYRLIGYPSKNGESKGDPPRRRNDKGAKSGPQAAQVDAASSPLPGLSASQFAQLKALLGGDLHQESMTNLDPVSNMAGTFSGNSTNWVIDSGCTEHIVNHDSFLDAELDSSPTLQVRIPNGTGVKVKSIRTSRLSSDLCLRRVLHVPDFQCNLLSVSRLTAELPVALIFLSDFCVIQDLPSKKLIGMGKHVDGLYYLRLVDGGHPVAHSVQQAVSTTDLWHTRLGHPSLAKLNLLGKFIDCSFIQSQEPCRSCLRAKQTRTPFDTSSIKTKSCFELIHVDIWGGYKTPSTSGAHYFLTIVDDYSRAVWVFLMRHKSDVSRYMLYLCNLVRTQFEKQVRRIQADNGPEFSSNILTAYYEESGIVLQTSCTDTPQQNGVVERKHRHLLDTARALRFHANLPIRFWGECVLTAAYLINRMPLVSIGNRSPFQVLFDADPSYTHLRSFGCLVYARDTHQGLHKFGDRGRAGIFMGYPSNQRGYRVYDLEKWTIYTSRDVKFLEDVFPYRDLMHRDHLTPALVSRPTFGGHPPVHDEEEFFDEANQLTPAPSSSISADMPVNTPGSPISPAVPPSASTDFLPDSSPSSSTSPTSGSSPSVVAREGETSSSSPRVSSSPATAPVPRRSDRVRVPSTRLAGYDVDLPGAAHSATVRYPLDDYLTYHRLSTKHHAFVAAVTSVKEPTSFHEAVRHKHWRDAMQREIDALIANGMWSLVHLPSGKRRIACKWVFKIKFNPDGTVERYKARLVAKGYTQIEGIDYHDTFAPIAKLVTVRCLLAMAVTRDWHIHQLDVNNAFLHGDLHEEVYMSIPQGFASPGDMRVCLLHKSIYGLRQASRNWYEKFTQALLAFDFVQSKADHALFIHRRGSSYVVALIYVDDVILAGNDLPFINRVKGFLHEKFTIKDLGTLKYFLGIEVARSSRGIVLNQRKYVLDILANTGLEAVRPSPTPVEQQHHLGRDASPPAVDPGAYRRLVGRLLYLTVTRPDITYAVNLLSQAMQAPTKAHEDAAVRVLRYLKSTPGRGLFFPASTPLILTAYCDADWGGCPLTRRSTTGYYIRLGASPISWRTKKQNVVARSSAEAEYRAMASTVSEVLWLRWLLRDLGISSSGPTPLFCDNQAALHIAANPVFHERTKHVEMDCHFVRERVQSRDIAPQKIATADQPADLFTKGLSVDQFHHLFGKLGLLDIHSFA</sequence>
<dbReference type="Pfam" id="PF00665">
    <property type="entry name" value="rve"/>
    <property type="match status" value="1"/>
</dbReference>
<evidence type="ECO:0000256" key="2">
    <source>
        <dbReference type="SAM" id="MobiDB-lite"/>
    </source>
</evidence>
<dbReference type="InterPro" id="IPR013103">
    <property type="entry name" value="RVT_2"/>
</dbReference>
<dbReference type="InterPro" id="IPR057670">
    <property type="entry name" value="SH3_retrovirus"/>
</dbReference>
<feature type="region of interest" description="Disordered" evidence="2">
    <location>
        <begin position="308"/>
        <end position="344"/>
    </location>
</feature>
<evidence type="ECO:0000313" key="4">
    <source>
        <dbReference type="EMBL" id="CAL1389558.1"/>
    </source>
</evidence>
<dbReference type="InterPro" id="IPR043502">
    <property type="entry name" value="DNA/RNA_pol_sf"/>
</dbReference>
<organism evidence="4 5">
    <name type="scientific">Linum trigynum</name>
    <dbReference type="NCBI Taxonomy" id="586398"/>
    <lineage>
        <taxon>Eukaryota</taxon>
        <taxon>Viridiplantae</taxon>
        <taxon>Streptophyta</taxon>
        <taxon>Embryophyta</taxon>
        <taxon>Tracheophyta</taxon>
        <taxon>Spermatophyta</taxon>
        <taxon>Magnoliopsida</taxon>
        <taxon>eudicotyledons</taxon>
        <taxon>Gunneridae</taxon>
        <taxon>Pentapetalae</taxon>
        <taxon>rosids</taxon>
        <taxon>fabids</taxon>
        <taxon>Malpighiales</taxon>
        <taxon>Linaceae</taxon>
        <taxon>Linum</taxon>
    </lineage>
</organism>
<proteinExistence type="predicted"/>
<feature type="compositionally biased region" description="Low complexity" evidence="2">
    <location>
        <begin position="7"/>
        <end position="22"/>
    </location>
</feature>
<dbReference type="GO" id="GO:0004190">
    <property type="term" value="F:aspartic-type endopeptidase activity"/>
    <property type="evidence" value="ECO:0007669"/>
    <property type="project" value="UniProtKB-KW"/>
</dbReference>
<dbReference type="Pfam" id="PF22936">
    <property type="entry name" value="Pol_BBD"/>
    <property type="match status" value="1"/>
</dbReference>
<feature type="compositionally biased region" description="Low complexity" evidence="2">
    <location>
        <begin position="859"/>
        <end position="872"/>
    </location>
</feature>
<feature type="compositionally biased region" description="Low complexity" evidence="2">
    <location>
        <begin position="902"/>
        <end position="919"/>
    </location>
</feature>
<evidence type="ECO:0000259" key="3">
    <source>
        <dbReference type="PROSITE" id="PS50994"/>
    </source>
</evidence>
<dbReference type="InterPro" id="IPR012337">
    <property type="entry name" value="RNaseH-like_sf"/>
</dbReference>
<accession>A0AAV2EVE7</accession>
<dbReference type="Pfam" id="PF13976">
    <property type="entry name" value="gag_pre-integrs"/>
    <property type="match status" value="1"/>
</dbReference>
<feature type="region of interest" description="Disordered" evidence="2">
    <location>
        <begin position="242"/>
        <end position="290"/>
    </location>
</feature>
<feature type="compositionally biased region" description="Basic and acidic residues" evidence="2">
    <location>
        <begin position="312"/>
        <end position="327"/>
    </location>
</feature>
<dbReference type="PANTHER" id="PTHR11439:SF520">
    <property type="entry name" value="CYSTEINE-RICH RLK (RECEPTOR-LIKE PROTEIN KINASE) 8"/>
    <property type="match status" value="1"/>
</dbReference>
<dbReference type="Pfam" id="PF07727">
    <property type="entry name" value="RVT_2"/>
    <property type="match status" value="1"/>
</dbReference>
<feature type="region of interest" description="Disordered" evidence="2">
    <location>
        <begin position="842"/>
        <end position="929"/>
    </location>
</feature>
<gene>
    <name evidence="4" type="ORF">LTRI10_LOCUS30409</name>
</gene>
<dbReference type="GO" id="GO:0015074">
    <property type="term" value="P:DNA integration"/>
    <property type="evidence" value="ECO:0007669"/>
    <property type="project" value="InterPro"/>
</dbReference>
<feature type="compositionally biased region" description="Polar residues" evidence="2">
    <location>
        <begin position="842"/>
        <end position="851"/>
    </location>
</feature>
<dbReference type="InterPro" id="IPR054722">
    <property type="entry name" value="PolX-like_BBD"/>
</dbReference>
<dbReference type="PROSITE" id="PS50994">
    <property type="entry name" value="INTEGRASE"/>
    <property type="match status" value="1"/>
</dbReference>
<dbReference type="InterPro" id="IPR036397">
    <property type="entry name" value="RNaseH_sf"/>
</dbReference>
<feature type="region of interest" description="Disordered" evidence="2">
    <location>
        <begin position="1"/>
        <end position="35"/>
    </location>
</feature>
<dbReference type="EMBL" id="OZ034818">
    <property type="protein sequence ID" value="CAL1389558.1"/>
    <property type="molecule type" value="Genomic_DNA"/>
</dbReference>
<dbReference type="CDD" id="cd09272">
    <property type="entry name" value="RNase_HI_RT_Ty1"/>
    <property type="match status" value="1"/>
</dbReference>
<evidence type="ECO:0000313" key="5">
    <source>
        <dbReference type="Proteomes" id="UP001497516"/>
    </source>
</evidence>
<name>A0AAV2EVE7_9ROSI</name>
<feature type="compositionally biased region" description="Basic and acidic residues" evidence="2">
    <location>
        <begin position="260"/>
        <end position="286"/>
    </location>
</feature>